<dbReference type="HOGENOM" id="CLU_006298_0_0_0"/>
<keyword evidence="5" id="KW-0472">Membrane</keyword>
<keyword evidence="2" id="KW-0813">Transport</keyword>
<dbReference type="AlphaFoldDB" id="Q1IJW0"/>
<dbReference type="SUPFAM" id="SSF49452">
    <property type="entry name" value="Starch-binding domain-like"/>
    <property type="match status" value="1"/>
</dbReference>
<dbReference type="PANTHER" id="PTHR30069:SF46">
    <property type="entry name" value="OAR PROTEIN"/>
    <property type="match status" value="1"/>
</dbReference>
<organism evidence="8 9">
    <name type="scientific">Koribacter versatilis (strain Ellin345)</name>
    <dbReference type="NCBI Taxonomy" id="204669"/>
    <lineage>
        <taxon>Bacteria</taxon>
        <taxon>Pseudomonadati</taxon>
        <taxon>Acidobacteriota</taxon>
        <taxon>Terriglobia</taxon>
        <taxon>Terriglobales</taxon>
        <taxon>Candidatus Korobacteraceae</taxon>
        <taxon>Candidatus Korobacter</taxon>
    </lineage>
</organism>
<evidence type="ECO:0000256" key="3">
    <source>
        <dbReference type="ARBA" id="ARBA00022452"/>
    </source>
</evidence>
<sequence length="1122" mass="119727">MKQMRQAIARARIGSPWKSVSTILIMLCLTVGAMAQRITGTLRGQVTDSAGSVVVGAKVTAANQDSGVTEKTATNSAGTYIFPELLPGPYTVTVQSEGFATSAVRDVRVATNVVNDRNVSLAVGGSTTTIDVNAAAETVDLSSSTVATTFDTRETLDIPSGSNSPLQLALFSANTTAQQGGVTGTGGSVSGTRPRSNSFNIDGVDDNNAGTSGQISNVIQDAVAEFNLVTNPFSAEYGHAGGGQFNIVTKTGTNSWHGSGEYYLQNRFLNALDNLTKDAIAQGAIDHTPRLDVSRVGGTIGGPIIKNRWFIFGAYEYFDQRADSLGADIETPTAAGISTLQSLAATPYIANLIGTLPAAQTANSAPLLVNGVSIPTGLVPQVAPNPFKEHDFQINSDLKEGRHELSARFLFNKQDIITAGAISTPEYNLPTTLTNYKAALIDTWSISNTLVNDLRISYSHSLQSLAVPEPFSNNPLIFLADMNGITFGANDPQRILQDVYQVIDTQTKIFGRHTLKYGGEYRHYIAPAFFLQRSNGNYFYLSTQTFINDGVPEIQMLRGAGDPVFPETQSAVGAFLQDDFKVSNRLTLNLGLRYEFTNNPSGAERQAKNAISNVPGVIDFHAPNTAKLDFEPRIGFAWDPTGTGKTSVRGGIGLGYSPPVNNFNQNAQPPQVQTVLNLGTACFGGLTTAPAWCASGDHFFAQGALPSTYTLAPGPDIPRALTASIMPDTIDARIVNWSLGIQREVYAGGVLDVRYVGSRSFHLPTQIRLNSISAFDAGLTALPTYFSNSEVPSAVPNPASTQADFKTFLANQGFAPYSQYGFVNVLTEIGPFGASVYHGASVSFTQSLRHGLTMRANYTWSHNIDNATNELNSSSVNPRRAEDSYDLDAERGNSVLDVRHKFAVAWTYHTPNLTSGSRLLRALANGYEINGDFIAQTGQPVTILSPYDANANGDTAGERAIFNPHGSQNLSTDVNFVCNDGSGGATRIVNPQDAAATPCSPSNVVGYVSMNSGAAFVASQLGARSNLGRDTVYSPGFGVWNASLGKSFRVTEGKSFLARVEVYDVFNHRNFTVAGPVTVFGTATGLQAFNLGYVQTGSSQFLDSKQFTGGARALQLVFKFIF</sequence>
<comment type="subcellular location">
    <subcellularLocation>
        <location evidence="1">Cell outer membrane</location>
        <topology evidence="1">Multi-pass membrane protein</topology>
    </subcellularLocation>
</comment>
<accession>Q1IJW0</accession>
<keyword evidence="4" id="KW-0812">Transmembrane</keyword>
<dbReference type="Pfam" id="PF13620">
    <property type="entry name" value="CarboxypepD_reg"/>
    <property type="match status" value="1"/>
</dbReference>
<dbReference type="InterPro" id="IPR036942">
    <property type="entry name" value="Beta-barrel_TonB_sf"/>
</dbReference>
<dbReference type="SUPFAM" id="SSF56935">
    <property type="entry name" value="Porins"/>
    <property type="match status" value="1"/>
</dbReference>
<proteinExistence type="predicted"/>
<dbReference type="GO" id="GO:0044718">
    <property type="term" value="P:siderophore transmembrane transport"/>
    <property type="evidence" value="ECO:0007669"/>
    <property type="project" value="TreeGrafter"/>
</dbReference>
<reference evidence="8 9" key="1">
    <citation type="journal article" date="2009" name="Appl. Environ. Microbiol.">
        <title>Three genomes from the phylum Acidobacteria provide insight into the lifestyles of these microorganisms in soils.</title>
        <authorList>
            <person name="Ward N.L."/>
            <person name="Challacombe J.F."/>
            <person name="Janssen P.H."/>
            <person name="Henrissat B."/>
            <person name="Coutinho P.M."/>
            <person name="Wu M."/>
            <person name="Xie G."/>
            <person name="Haft D.H."/>
            <person name="Sait M."/>
            <person name="Badger J."/>
            <person name="Barabote R.D."/>
            <person name="Bradley B."/>
            <person name="Brettin T.S."/>
            <person name="Brinkac L.M."/>
            <person name="Bruce D."/>
            <person name="Creasy T."/>
            <person name="Daugherty S.C."/>
            <person name="Davidsen T.M."/>
            <person name="DeBoy R.T."/>
            <person name="Detter J.C."/>
            <person name="Dodson R.J."/>
            <person name="Durkin A.S."/>
            <person name="Ganapathy A."/>
            <person name="Gwinn-Giglio M."/>
            <person name="Han C.S."/>
            <person name="Khouri H."/>
            <person name="Kiss H."/>
            <person name="Kothari S.P."/>
            <person name="Madupu R."/>
            <person name="Nelson K.E."/>
            <person name="Nelson W.C."/>
            <person name="Paulsen I."/>
            <person name="Penn K."/>
            <person name="Ren Q."/>
            <person name="Rosovitz M.J."/>
            <person name="Selengut J.D."/>
            <person name="Shrivastava S."/>
            <person name="Sullivan S.A."/>
            <person name="Tapia R."/>
            <person name="Thompson L.S."/>
            <person name="Watkins K.L."/>
            <person name="Yang Q."/>
            <person name="Yu C."/>
            <person name="Zafar N."/>
            <person name="Zhou L."/>
            <person name="Kuske C.R."/>
        </authorList>
    </citation>
    <scope>NUCLEOTIDE SEQUENCE [LARGE SCALE GENOMIC DNA]</scope>
    <source>
        <strain evidence="8 9">Ellin345</strain>
    </source>
</reference>
<dbReference type="Proteomes" id="UP000002432">
    <property type="component" value="Chromosome"/>
</dbReference>
<dbReference type="InterPro" id="IPR057601">
    <property type="entry name" value="Oar-like_b-barrel"/>
</dbReference>
<evidence type="ECO:0000256" key="5">
    <source>
        <dbReference type="ARBA" id="ARBA00023136"/>
    </source>
</evidence>
<dbReference type="eggNOG" id="COG1470">
    <property type="taxonomic scope" value="Bacteria"/>
</dbReference>
<dbReference type="STRING" id="204669.Acid345_3840"/>
<keyword evidence="9" id="KW-1185">Reference proteome</keyword>
<keyword evidence="3" id="KW-1134">Transmembrane beta strand</keyword>
<dbReference type="GO" id="GO:0015344">
    <property type="term" value="F:siderophore uptake transmembrane transporter activity"/>
    <property type="evidence" value="ECO:0007669"/>
    <property type="project" value="TreeGrafter"/>
</dbReference>
<dbReference type="EnsemblBacteria" id="ABF42840">
    <property type="protein sequence ID" value="ABF42840"/>
    <property type="gene ID" value="Acid345_3840"/>
</dbReference>
<dbReference type="Gene3D" id="2.60.40.1120">
    <property type="entry name" value="Carboxypeptidase-like, regulatory domain"/>
    <property type="match status" value="1"/>
</dbReference>
<dbReference type="Pfam" id="PF25183">
    <property type="entry name" value="OMP_b-brl_4"/>
    <property type="match status" value="1"/>
</dbReference>
<dbReference type="eggNOG" id="COG4771">
    <property type="taxonomic scope" value="Bacteria"/>
</dbReference>
<evidence type="ECO:0000313" key="8">
    <source>
        <dbReference type="EMBL" id="ABF42840.1"/>
    </source>
</evidence>
<dbReference type="GO" id="GO:0009279">
    <property type="term" value="C:cell outer membrane"/>
    <property type="evidence" value="ECO:0007669"/>
    <property type="project" value="UniProtKB-SubCell"/>
</dbReference>
<dbReference type="InterPro" id="IPR013784">
    <property type="entry name" value="Carb-bd-like_fold"/>
</dbReference>
<keyword evidence="6" id="KW-0998">Cell outer membrane</keyword>
<evidence type="ECO:0000256" key="6">
    <source>
        <dbReference type="ARBA" id="ARBA00023237"/>
    </source>
</evidence>
<gene>
    <name evidence="8" type="ordered locus">Acid345_3840</name>
</gene>
<name>Q1IJW0_KORVE</name>
<evidence type="ECO:0000313" key="9">
    <source>
        <dbReference type="Proteomes" id="UP000002432"/>
    </source>
</evidence>
<dbReference type="KEGG" id="aba:Acid345_3840"/>
<evidence type="ECO:0000259" key="7">
    <source>
        <dbReference type="Pfam" id="PF25183"/>
    </source>
</evidence>
<evidence type="ECO:0000256" key="2">
    <source>
        <dbReference type="ARBA" id="ARBA00022448"/>
    </source>
</evidence>
<dbReference type="InterPro" id="IPR039426">
    <property type="entry name" value="TonB-dep_rcpt-like"/>
</dbReference>
<feature type="domain" description="TonB-dependent transporter Oar-like beta-barrel" evidence="7">
    <location>
        <begin position="248"/>
        <end position="1084"/>
    </location>
</feature>
<dbReference type="Gene3D" id="2.40.170.20">
    <property type="entry name" value="TonB-dependent receptor, beta-barrel domain"/>
    <property type="match status" value="1"/>
</dbReference>
<protein>
    <recommendedName>
        <fullName evidence="7">TonB-dependent transporter Oar-like beta-barrel domain-containing protein</fullName>
    </recommendedName>
</protein>
<dbReference type="EMBL" id="CP000360">
    <property type="protein sequence ID" value="ABF42840.1"/>
    <property type="molecule type" value="Genomic_DNA"/>
</dbReference>
<evidence type="ECO:0000256" key="4">
    <source>
        <dbReference type="ARBA" id="ARBA00022692"/>
    </source>
</evidence>
<evidence type="ECO:0000256" key="1">
    <source>
        <dbReference type="ARBA" id="ARBA00004571"/>
    </source>
</evidence>
<dbReference type="PANTHER" id="PTHR30069">
    <property type="entry name" value="TONB-DEPENDENT OUTER MEMBRANE RECEPTOR"/>
    <property type="match status" value="1"/>
</dbReference>
<dbReference type="GO" id="GO:0030246">
    <property type="term" value="F:carbohydrate binding"/>
    <property type="evidence" value="ECO:0007669"/>
    <property type="project" value="InterPro"/>
</dbReference>